<dbReference type="Proteomes" id="UP000254060">
    <property type="component" value="Unassembled WGS sequence"/>
</dbReference>
<evidence type="ECO:0000259" key="7">
    <source>
        <dbReference type="Pfam" id="PF00082"/>
    </source>
</evidence>
<dbReference type="PROSITE" id="PS51892">
    <property type="entry name" value="SUBTILASE"/>
    <property type="match status" value="1"/>
</dbReference>
<dbReference type="GO" id="GO:0006508">
    <property type="term" value="P:proteolysis"/>
    <property type="evidence" value="ECO:0007669"/>
    <property type="project" value="UniProtKB-KW"/>
</dbReference>
<evidence type="ECO:0000256" key="3">
    <source>
        <dbReference type="ARBA" id="ARBA00022801"/>
    </source>
</evidence>
<feature type="domain" description="Peptidase S8/S53" evidence="7">
    <location>
        <begin position="62"/>
        <end position="281"/>
    </location>
</feature>
<protein>
    <submittedName>
        <fullName evidence="8">Thermophilic serine proteinase</fullName>
        <ecNumber evidence="8">3.4.21.-</ecNumber>
    </submittedName>
</protein>
<name>A0A377FU29_9BACL</name>
<keyword evidence="4 5" id="KW-0720">Serine protease</keyword>
<feature type="active site" description="Charge relay system" evidence="5">
    <location>
        <position position="253"/>
    </location>
</feature>
<feature type="active site" description="Charge relay system" evidence="5">
    <location>
        <position position="98"/>
    </location>
</feature>
<comment type="similarity">
    <text evidence="1 5">Belongs to the peptidase S8 family.</text>
</comment>
<dbReference type="GO" id="GO:0004252">
    <property type="term" value="F:serine-type endopeptidase activity"/>
    <property type="evidence" value="ECO:0007669"/>
    <property type="project" value="UniProtKB-UniRule"/>
</dbReference>
<evidence type="ECO:0000256" key="5">
    <source>
        <dbReference type="PROSITE-ProRule" id="PRU01240"/>
    </source>
</evidence>
<dbReference type="InterPro" id="IPR015500">
    <property type="entry name" value="Peptidase_S8_subtilisin-rel"/>
</dbReference>
<sequence>MKKILLLTALTLLVPTTAGAASKPVILEKHGYVVAEPRVGNQYYIKQTGTDLTWNTTRGAADIVVALIDSSADRTHKELLNVPRVVNSMKGPYSVDYHGTHTAGIMSGLHNKYGIAGLAPNVRYHFYNVFYGKNSEFTDSWTVAKAVDTAVAKGATIINLSLGGQDYDRVLADSIKRARAKGVVIVASSGNDGATKVSFPANMKEVIAVGAVDSQHRVAAFSNMDSQVKVVAPGVNVLSLGLKNSFIFMDGTSMAAPMVTSGIALVKSVNPFLTPTDIDGLFQKMPRVSGKPYTELNTKRLLDATPRPVSISAPATLTNRYVQEAKLSVMNRPNLKTTYTLYQGTRKLKTLPANGGAFTMYAGGDWLPSGQYRLTAVVTDGKYKRSSSRNVTYVNPVKTSVAVKAADAQTFELTTTRKGVVTVLDATGKTVYEALHVPGTFPVRGDTGSNLTVVLKPTDISERVVSKTYVPAAPPVEEPVETIEQT</sequence>
<dbReference type="STRING" id="1397694.GCA_000702585_01940"/>
<feature type="signal peptide" evidence="6">
    <location>
        <begin position="1"/>
        <end position="20"/>
    </location>
</feature>
<keyword evidence="6" id="KW-0732">Signal</keyword>
<dbReference type="AlphaFoldDB" id="A0A377FU29"/>
<reference evidence="8 9" key="1">
    <citation type="submission" date="2018-06" db="EMBL/GenBank/DDBJ databases">
        <authorList>
            <consortium name="Pathogen Informatics"/>
            <person name="Doyle S."/>
        </authorList>
    </citation>
    <scope>NUCLEOTIDE SEQUENCE [LARGE SCALE GENOMIC DNA]</scope>
    <source>
        <strain evidence="8 9">NCTC13163</strain>
    </source>
</reference>
<dbReference type="Gene3D" id="3.40.50.200">
    <property type="entry name" value="Peptidase S8/S53 domain"/>
    <property type="match status" value="1"/>
</dbReference>
<proteinExistence type="inferred from homology"/>
<evidence type="ECO:0000256" key="2">
    <source>
        <dbReference type="ARBA" id="ARBA00022670"/>
    </source>
</evidence>
<dbReference type="EMBL" id="UGGP01000001">
    <property type="protein sequence ID" value="STO08074.1"/>
    <property type="molecule type" value="Genomic_DNA"/>
</dbReference>
<dbReference type="RefSeq" id="WP_235263330.1">
    <property type="nucleotide sequence ID" value="NZ_UGGP01000001.1"/>
</dbReference>
<evidence type="ECO:0000256" key="4">
    <source>
        <dbReference type="ARBA" id="ARBA00022825"/>
    </source>
</evidence>
<organism evidence="8 9">
    <name type="scientific">Exiguobacterium aurantiacum</name>
    <dbReference type="NCBI Taxonomy" id="33987"/>
    <lineage>
        <taxon>Bacteria</taxon>
        <taxon>Bacillati</taxon>
        <taxon>Bacillota</taxon>
        <taxon>Bacilli</taxon>
        <taxon>Bacillales</taxon>
        <taxon>Bacillales Family XII. Incertae Sedis</taxon>
        <taxon>Exiguobacterium</taxon>
    </lineage>
</organism>
<gene>
    <name evidence="8" type="ORF">NCTC13163_01439</name>
</gene>
<dbReference type="PRINTS" id="PR00723">
    <property type="entry name" value="SUBTILISIN"/>
</dbReference>
<dbReference type="InterPro" id="IPR000209">
    <property type="entry name" value="Peptidase_S8/S53_dom"/>
</dbReference>
<dbReference type="PANTHER" id="PTHR43806:SF11">
    <property type="entry name" value="CEREVISIN-RELATED"/>
    <property type="match status" value="1"/>
</dbReference>
<evidence type="ECO:0000313" key="9">
    <source>
        <dbReference type="Proteomes" id="UP000254060"/>
    </source>
</evidence>
<dbReference type="Pfam" id="PF00082">
    <property type="entry name" value="Peptidase_S8"/>
    <property type="match status" value="1"/>
</dbReference>
<evidence type="ECO:0000256" key="6">
    <source>
        <dbReference type="SAM" id="SignalP"/>
    </source>
</evidence>
<feature type="active site" description="Charge relay system" evidence="5">
    <location>
        <position position="69"/>
    </location>
</feature>
<keyword evidence="2 5" id="KW-0645">Protease</keyword>
<dbReference type="SUPFAM" id="SSF52743">
    <property type="entry name" value="Subtilisin-like"/>
    <property type="match status" value="1"/>
</dbReference>
<dbReference type="EC" id="3.4.21.-" evidence="8"/>
<evidence type="ECO:0000256" key="1">
    <source>
        <dbReference type="ARBA" id="ARBA00011073"/>
    </source>
</evidence>
<dbReference type="InterPro" id="IPR050131">
    <property type="entry name" value="Peptidase_S8_subtilisin-like"/>
</dbReference>
<evidence type="ECO:0000313" key="8">
    <source>
        <dbReference type="EMBL" id="STO08074.1"/>
    </source>
</evidence>
<dbReference type="PANTHER" id="PTHR43806">
    <property type="entry name" value="PEPTIDASE S8"/>
    <property type="match status" value="1"/>
</dbReference>
<keyword evidence="3 5" id="KW-0378">Hydrolase</keyword>
<dbReference type="InterPro" id="IPR036852">
    <property type="entry name" value="Peptidase_S8/S53_dom_sf"/>
</dbReference>
<feature type="chain" id="PRO_5016607096" evidence="6">
    <location>
        <begin position="21"/>
        <end position="486"/>
    </location>
</feature>
<accession>A0A377FU29</accession>